<dbReference type="GO" id="GO:0015293">
    <property type="term" value="F:symporter activity"/>
    <property type="evidence" value="ECO:0007669"/>
    <property type="project" value="UniProtKB-KW"/>
</dbReference>
<feature type="transmembrane region" description="Helical" evidence="7">
    <location>
        <begin position="279"/>
        <end position="297"/>
    </location>
</feature>
<dbReference type="InterPro" id="IPR011701">
    <property type="entry name" value="MFS"/>
</dbReference>
<evidence type="ECO:0000313" key="10">
    <source>
        <dbReference type="Proteomes" id="UP001497623"/>
    </source>
</evidence>
<evidence type="ECO:0000256" key="5">
    <source>
        <dbReference type="ARBA" id="ARBA00022989"/>
    </source>
</evidence>
<proteinExistence type="predicted"/>
<sequence>MLSFHAGLLHKNRTLLLTLCHMGSQLSNILTYPVCALLITNLGWQWVFYIPGSIALCWGLLWFIVVSDTPKTHLWISQAEKDYINQSLGDIVSEEHPPVPLQALLTSLPLWAIVIAQLGDGWGFFIMLTDLPLYMKTMMSEDINSNALWSSLPYFGGLTVMFFSALISDKLVLHKVTSRTLQRKMAHFVAQLVPAICLFTLTFFDCDRDLAKVLFIISVSCGGLNLSGYLANTLDIAPNFTGTVVGIENAIGTIPGWLAPMTVGALTNGQQNFAQWHKVFYIAVIMYIGNMIFYLIFGSGEVQSWNAVSNEMKQDGVGLPKKKISVERRKESKSLHQNNHNNDEAYSAYIINTNDRNAFTNPALEKTK</sequence>
<feature type="transmembrane region" description="Helical" evidence="7">
    <location>
        <begin position="110"/>
        <end position="135"/>
    </location>
</feature>
<evidence type="ECO:0000256" key="2">
    <source>
        <dbReference type="ARBA" id="ARBA00022448"/>
    </source>
</evidence>
<keyword evidence="2" id="KW-0813">Transport</keyword>
<feature type="transmembrane region" description="Helical" evidence="7">
    <location>
        <begin position="188"/>
        <end position="206"/>
    </location>
</feature>
<organism evidence="9 10">
    <name type="scientific">Meganyctiphanes norvegica</name>
    <name type="common">Northern krill</name>
    <name type="synonym">Thysanopoda norvegica</name>
    <dbReference type="NCBI Taxonomy" id="48144"/>
    <lineage>
        <taxon>Eukaryota</taxon>
        <taxon>Metazoa</taxon>
        <taxon>Ecdysozoa</taxon>
        <taxon>Arthropoda</taxon>
        <taxon>Crustacea</taxon>
        <taxon>Multicrustacea</taxon>
        <taxon>Malacostraca</taxon>
        <taxon>Eumalacostraca</taxon>
        <taxon>Eucarida</taxon>
        <taxon>Euphausiacea</taxon>
        <taxon>Euphausiidae</taxon>
        <taxon>Meganyctiphanes</taxon>
    </lineage>
</organism>
<keyword evidence="4" id="KW-0769">Symport</keyword>
<evidence type="ECO:0000313" key="9">
    <source>
        <dbReference type="EMBL" id="CAL4117151.1"/>
    </source>
</evidence>
<reference evidence="9 10" key="1">
    <citation type="submission" date="2024-05" db="EMBL/GenBank/DDBJ databases">
        <authorList>
            <person name="Wallberg A."/>
        </authorList>
    </citation>
    <scope>NUCLEOTIDE SEQUENCE [LARGE SCALE GENOMIC DNA]</scope>
</reference>
<evidence type="ECO:0000256" key="1">
    <source>
        <dbReference type="ARBA" id="ARBA00004141"/>
    </source>
</evidence>
<keyword evidence="3 7" id="KW-0812">Transmembrane</keyword>
<name>A0AAV2R7R3_MEGNR</name>
<dbReference type="InterPro" id="IPR050382">
    <property type="entry name" value="MFS_Na/Anion_cotransporter"/>
</dbReference>
<dbReference type="InterPro" id="IPR020846">
    <property type="entry name" value="MFS_dom"/>
</dbReference>
<evidence type="ECO:0000256" key="3">
    <source>
        <dbReference type="ARBA" id="ARBA00022692"/>
    </source>
</evidence>
<gene>
    <name evidence="9" type="ORF">MNOR_LOCUS21128</name>
</gene>
<dbReference type="FunFam" id="1.20.1250.20:FF:000003">
    <property type="entry name" value="Solute carrier family 17 member 3"/>
    <property type="match status" value="1"/>
</dbReference>
<feature type="domain" description="Major facilitator superfamily (MFS) profile" evidence="8">
    <location>
        <begin position="1"/>
        <end position="301"/>
    </location>
</feature>
<dbReference type="PANTHER" id="PTHR11662:SF399">
    <property type="entry name" value="FI19708P1-RELATED"/>
    <property type="match status" value="1"/>
</dbReference>
<dbReference type="AlphaFoldDB" id="A0AAV2R7R3"/>
<dbReference type="InterPro" id="IPR036259">
    <property type="entry name" value="MFS_trans_sf"/>
</dbReference>
<feature type="transmembrane region" description="Helical" evidence="7">
    <location>
        <begin position="46"/>
        <end position="65"/>
    </location>
</feature>
<keyword evidence="5 7" id="KW-1133">Transmembrane helix</keyword>
<dbReference type="PANTHER" id="PTHR11662">
    <property type="entry name" value="SOLUTE CARRIER FAMILY 17"/>
    <property type="match status" value="1"/>
</dbReference>
<dbReference type="Pfam" id="PF07690">
    <property type="entry name" value="MFS_1"/>
    <property type="match status" value="1"/>
</dbReference>
<evidence type="ECO:0000256" key="6">
    <source>
        <dbReference type="ARBA" id="ARBA00023136"/>
    </source>
</evidence>
<evidence type="ECO:0000256" key="7">
    <source>
        <dbReference type="SAM" id="Phobius"/>
    </source>
</evidence>
<dbReference type="Proteomes" id="UP001497623">
    <property type="component" value="Unassembled WGS sequence"/>
</dbReference>
<keyword evidence="6 7" id="KW-0472">Membrane</keyword>
<comment type="caution">
    <text evidence="9">The sequence shown here is derived from an EMBL/GenBank/DDBJ whole genome shotgun (WGS) entry which is preliminary data.</text>
</comment>
<keyword evidence="10" id="KW-1185">Reference proteome</keyword>
<feature type="transmembrane region" description="Helical" evidence="7">
    <location>
        <begin position="213"/>
        <end position="231"/>
    </location>
</feature>
<evidence type="ECO:0000259" key="8">
    <source>
        <dbReference type="PROSITE" id="PS50850"/>
    </source>
</evidence>
<evidence type="ECO:0000256" key="4">
    <source>
        <dbReference type="ARBA" id="ARBA00022847"/>
    </source>
</evidence>
<accession>A0AAV2R7R3</accession>
<dbReference type="EMBL" id="CAXKWB010016795">
    <property type="protein sequence ID" value="CAL4117151.1"/>
    <property type="molecule type" value="Genomic_DNA"/>
</dbReference>
<feature type="transmembrane region" description="Helical" evidence="7">
    <location>
        <begin position="147"/>
        <end position="168"/>
    </location>
</feature>
<dbReference type="SUPFAM" id="SSF103473">
    <property type="entry name" value="MFS general substrate transporter"/>
    <property type="match status" value="1"/>
</dbReference>
<dbReference type="Gene3D" id="1.20.1250.20">
    <property type="entry name" value="MFS general substrate transporter like domains"/>
    <property type="match status" value="1"/>
</dbReference>
<dbReference type="GO" id="GO:0006820">
    <property type="term" value="P:monoatomic anion transport"/>
    <property type="evidence" value="ECO:0007669"/>
    <property type="project" value="TreeGrafter"/>
</dbReference>
<comment type="subcellular location">
    <subcellularLocation>
        <location evidence="1">Membrane</location>
        <topology evidence="1">Multi-pass membrane protein</topology>
    </subcellularLocation>
</comment>
<dbReference type="PROSITE" id="PS50850">
    <property type="entry name" value="MFS"/>
    <property type="match status" value="1"/>
</dbReference>
<protein>
    <recommendedName>
        <fullName evidence="8">Major facilitator superfamily (MFS) profile domain-containing protein</fullName>
    </recommendedName>
</protein>
<dbReference type="GO" id="GO:0016020">
    <property type="term" value="C:membrane"/>
    <property type="evidence" value="ECO:0007669"/>
    <property type="project" value="UniProtKB-SubCell"/>
</dbReference>
<feature type="transmembrane region" description="Helical" evidence="7">
    <location>
        <begin position="15"/>
        <end position="39"/>
    </location>
</feature>